<feature type="compositionally biased region" description="Gly residues" evidence="1">
    <location>
        <begin position="208"/>
        <end position="275"/>
    </location>
</feature>
<feature type="compositionally biased region" description="Basic and acidic residues" evidence="1">
    <location>
        <begin position="12"/>
        <end position="37"/>
    </location>
</feature>
<comment type="caution">
    <text evidence="2">The sequence shown here is derived from an EMBL/GenBank/DDBJ whole genome shotgun (WGS) entry which is preliminary data.</text>
</comment>
<dbReference type="InterPro" id="IPR024079">
    <property type="entry name" value="MetalloPept_cat_dom_sf"/>
</dbReference>
<evidence type="ECO:0000313" key="3">
    <source>
        <dbReference type="Proteomes" id="UP000620046"/>
    </source>
</evidence>
<dbReference type="Gene3D" id="3.40.390.10">
    <property type="entry name" value="Collagenase (Catalytic Domain)"/>
    <property type="match status" value="1"/>
</dbReference>
<feature type="region of interest" description="Disordered" evidence="1">
    <location>
        <begin position="1"/>
        <end position="37"/>
    </location>
</feature>
<organism evidence="2 3">
    <name type="scientific">Dyella nitratireducens</name>
    <dbReference type="NCBI Taxonomy" id="1849580"/>
    <lineage>
        <taxon>Bacteria</taxon>
        <taxon>Pseudomonadati</taxon>
        <taxon>Pseudomonadota</taxon>
        <taxon>Gammaproteobacteria</taxon>
        <taxon>Lysobacterales</taxon>
        <taxon>Rhodanobacteraceae</taxon>
        <taxon>Dyella</taxon>
    </lineage>
</organism>
<proteinExistence type="predicted"/>
<feature type="region of interest" description="Disordered" evidence="1">
    <location>
        <begin position="66"/>
        <end position="139"/>
    </location>
</feature>
<accession>A0ABQ1G187</accession>
<name>A0ABQ1G187_9GAMM</name>
<dbReference type="RefSeq" id="WP_188794623.1">
    <property type="nucleotide sequence ID" value="NZ_BMJA01000002.1"/>
</dbReference>
<keyword evidence="3" id="KW-1185">Reference proteome</keyword>
<reference evidence="3" key="1">
    <citation type="journal article" date="2019" name="Int. J. Syst. Evol. Microbiol.">
        <title>The Global Catalogue of Microorganisms (GCM) 10K type strain sequencing project: providing services to taxonomists for standard genome sequencing and annotation.</title>
        <authorList>
            <consortium name="The Broad Institute Genomics Platform"/>
            <consortium name="The Broad Institute Genome Sequencing Center for Infectious Disease"/>
            <person name="Wu L."/>
            <person name="Ma J."/>
        </authorList>
    </citation>
    <scope>NUCLEOTIDE SEQUENCE [LARGE SCALE GENOMIC DNA]</scope>
    <source>
        <strain evidence="3">CGMCC 1.15439</strain>
    </source>
</reference>
<evidence type="ECO:0000313" key="2">
    <source>
        <dbReference type="EMBL" id="GGA34746.1"/>
    </source>
</evidence>
<gene>
    <name evidence="2" type="ORF">GCM10010981_24750</name>
</gene>
<evidence type="ECO:0000256" key="1">
    <source>
        <dbReference type="SAM" id="MobiDB-lite"/>
    </source>
</evidence>
<protein>
    <recommendedName>
        <fullName evidence="4">Lysine-specific metallo-endopeptidase domain-containing protein</fullName>
    </recommendedName>
</protein>
<feature type="region of interest" description="Disordered" evidence="1">
    <location>
        <begin position="179"/>
        <end position="298"/>
    </location>
</feature>
<dbReference type="Proteomes" id="UP000620046">
    <property type="component" value="Unassembled WGS sequence"/>
</dbReference>
<sequence>MAGLRRGGRNQDLSKHREAPDRLKDPEAGKEYQADRNKMYTRLSSGLSGLLERAADIAGRLREKALDMAGPAQEARHQDLSKDRADPGKLKDPETVKELQSELAEAARKQDLSKYRMDPDELKDPETGKKLQPDENGLYTRRHRDRSEAYFITTRDGDIYQVGFDPRTMTWHVLDPRTGRPVRTLGRHGKTGSGGELTDMPVSPGKGRTSGGGGFQGSGGAQGGGAPGGGDTHGSGGAGGGAHGRGGAGGGGTQGTPGGGRARGGGGAGGGGGTPSGQEVQGGQAPVVGPESPGDRENIMNMLNKSIGTVRNTINKIDDHLSGKKPLSPKDAEHVREVYGDDGLTPEGLTAIKNTLTVTVNAMEQSLRTGASNVHFGSVRPGASAQADLNTGQIVLSREQFAAMPEWKQTETMAHEFTHIAAFTKDNHYLDQNDNKHANLDGKFSPEPFGNADSYARLTTHLR</sequence>
<feature type="compositionally biased region" description="Basic and acidic residues" evidence="1">
    <location>
        <begin position="74"/>
        <end position="133"/>
    </location>
</feature>
<evidence type="ECO:0008006" key="4">
    <source>
        <dbReference type="Google" id="ProtNLM"/>
    </source>
</evidence>
<dbReference type="EMBL" id="BMJA01000002">
    <property type="protein sequence ID" value="GGA34746.1"/>
    <property type="molecule type" value="Genomic_DNA"/>
</dbReference>